<dbReference type="InterPro" id="IPR055298">
    <property type="entry name" value="AtLOH3-like"/>
</dbReference>
<dbReference type="InterPro" id="IPR012337">
    <property type="entry name" value="RNaseH-like_sf"/>
</dbReference>
<dbReference type="PANTHER" id="PTHR11697">
    <property type="entry name" value="GENERAL TRANSCRIPTION FACTOR 2-RELATED ZINC FINGER PROTEIN"/>
    <property type="match status" value="1"/>
</dbReference>
<evidence type="ECO:0000259" key="1">
    <source>
        <dbReference type="Pfam" id="PF05699"/>
    </source>
</evidence>
<dbReference type="AlphaFoldDB" id="A0A151SHJ0"/>
<evidence type="ECO:0000313" key="2">
    <source>
        <dbReference type="EMBL" id="KYP54228.1"/>
    </source>
</evidence>
<accession>A0A151SHJ0</accession>
<dbReference type="EMBL" id="CM003613">
    <property type="protein sequence ID" value="KYP54228.1"/>
    <property type="molecule type" value="Genomic_DNA"/>
</dbReference>
<evidence type="ECO:0000313" key="3">
    <source>
        <dbReference type="Proteomes" id="UP000075243"/>
    </source>
</evidence>
<protein>
    <recommendedName>
        <fullName evidence="1">HAT C-terminal dimerisation domain-containing protein</fullName>
    </recommendedName>
</protein>
<dbReference type="InterPro" id="IPR008906">
    <property type="entry name" value="HATC_C_dom"/>
</dbReference>
<dbReference type="GO" id="GO:0046983">
    <property type="term" value="F:protein dimerization activity"/>
    <property type="evidence" value="ECO:0007669"/>
    <property type="project" value="InterPro"/>
</dbReference>
<gene>
    <name evidence="2" type="ORF">KK1_000404</name>
</gene>
<dbReference type="Proteomes" id="UP000075243">
    <property type="component" value="Chromosome 11"/>
</dbReference>
<dbReference type="Pfam" id="PF05699">
    <property type="entry name" value="Dimer_Tnp_hAT"/>
    <property type="match status" value="1"/>
</dbReference>
<dbReference type="Gramene" id="C.cajan_00393.t">
    <property type="protein sequence ID" value="C.cajan_00393.t.cds1"/>
    <property type="gene ID" value="C.cajan_00393"/>
</dbReference>
<organism evidence="2 3">
    <name type="scientific">Cajanus cajan</name>
    <name type="common">Pigeon pea</name>
    <name type="synonym">Cajanus indicus</name>
    <dbReference type="NCBI Taxonomy" id="3821"/>
    <lineage>
        <taxon>Eukaryota</taxon>
        <taxon>Viridiplantae</taxon>
        <taxon>Streptophyta</taxon>
        <taxon>Embryophyta</taxon>
        <taxon>Tracheophyta</taxon>
        <taxon>Spermatophyta</taxon>
        <taxon>Magnoliopsida</taxon>
        <taxon>eudicotyledons</taxon>
        <taxon>Gunneridae</taxon>
        <taxon>Pentapetalae</taxon>
        <taxon>rosids</taxon>
        <taxon>fabids</taxon>
        <taxon>Fabales</taxon>
        <taxon>Fabaceae</taxon>
        <taxon>Papilionoideae</taxon>
        <taxon>50 kb inversion clade</taxon>
        <taxon>NPAAA clade</taxon>
        <taxon>indigoferoid/millettioid clade</taxon>
        <taxon>Phaseoleae</taxon>
        <taxon>Cajanus</taxon>
    </lineage>
</organism>
<feature type="domain" description="HAT C-terminal dimerisation" evidence="1">
    <location>
        <begin position="179"/>
        <end position="236"/>
    </location>
</feature>
<dbReference type="OMA" id="ANEICRS"/>
<dbReference type="STRING" id="3821.A0A151SHJ0"/>
<reference evidence="2 3" key="1">
    <citation type="journal article" date="2012" name="Nat. Biotechnol.">
        <title>Draft genome sequence of pigeonpea (Cajanus cajan), an orphan legume crop of resource-poor farmers.</title>
        <authorList>
            <person name="Varshney R.K."/>
            <person name="Chen W."/>
            <person name="Li Y."/>
            <person name="Bharti A.K."/>
            <person name="Saxena R.K."/>
            <person name="Schlueter J.A."/>
            <person name="Donoghue M.T."/>
            <person name="Azam S."/>
            <person name="Fan G."/>
            <person name="Whaley A.M."/>
            <person name="Farmer A.D."/>
            <person name="Sheridan J."/>
            <person name="Iwata A."/>
            <person name="Tuteja R."/>
            <person name="Penmetsa R.V."/>
            <person name="Wu W."/>
            <person name="Upadhyaya H.D."/>
            <person name="Yang S.P."/>
            <person name="Shah T."/>
            <person name="Saxena K.B."/>
            <person name="Michael T."/>
            <person name="McCombie W.R."/>
            <person name="Yang B."/>
            <person name="Zhang G."/>
            <person name="Yang H."/>
            <person name="Wang J."/>
            <person name="Spillane C."/>
            <person name="Cook D.R."/>
            <person name="May G.D."/>
            <person name="Xu X."/>
            <person name="Jackson S.A."/>
        </authorList>
    </citation>
    <scope>NUCLEOTIDE SEQUENCE [LARGE SCALE GENOMIC DNA]</scope>
    <source>
        <strain evidence="3">cv. Asha</strain>
    </source>
</reference>
<sequence length="260" mass="30344">MINNSQDVVNAMHLVRSTKALIQNLREEGWDKLLKNVTSFCEKHDIEVPQFSASYVARQGRSRHQKDHITVEHYLRVEIFFVTIDKQLQELNCRFNDQAMELLTLSMALVPKDAYKAFNIEDICTLVDKYYPMDFSEQEKINLHFQLQHFIVDARQDSNLKNLSTMQELCTCLATTKKSEVYYLIDRLLRLIMTLPVSTATTERSFSAMKIIKTRLRNKMKADFLADSMIVYIERDIATSFSSDSIIEHFKSLKERRAAL</sequence>
<keyword evidence="3" id="KW-1185">Reference proteome</keyword>
<name>A0A151SHJ0_CAJCA</name>
<dbReference type="PANTHER" id="PTHR11697:SF230">
    <property type="entry name" value="ZINC FINGER, MYM DOMAIN CONTAINING 1"/>
    <property type="match status" value="1"/>
</dbReference>
<proteinExistence type="predicted"/>
<dbReference type="SUPFAM" id="SSF53098">
    <property type="entry name" value="Ribonuclease H-like"/>
    <property type="match status" value="1"/>
</dbReference>